<evidence type="ECO:0000256" key="2">
    <source>
        <dbReference type="ARBA" id="ARBA00005007"/>
    </source>
</evidence>
<dbReference type="PRINTS" id="PR00475">
    <property type="entry name" value="HEXOKINASE"/>
</dbReference>
<keyword evidence="4" id="KW-0808">Transferase</keyword>
<dbReference type="OrthoDB" id="6383434at2"/>
<dbReference type="InterPro" id="IPR001312">
    <property type="entry name" value="Hexokinase"/>
</dbReference>
<name>A0A2S0M5Y5_MEGEL</name>
<comment type="catalytic activity">
    <reaction evidence="9">
        <text>D-fructose + ATP = D-fructose 6-phosphate + ADP + H(+)</text>
        <dbReference type="Rhea" id="RHEA:16125"/>
        <dbReference type="ChEBI" id="CHEBI:15378"/>
        <dbReference type="ChEBI" id="CHEBI:30616"/>
        <dbReference type="ChEBI" id="CHEBI:37721"/>
        <dbReference type="ChEBI" id="CHEBI:61527"/>
        <dbReference type="ChEBI" id="CHEBI:456216"/>
        <dbReference type="EC" id="2.7.1.1"/>
    </reaction>
    <physiologicalReaction direction="left-to-right" evidence="9">
        <dbReference type="Rhea" id="RHEA:16126"/>
    </physiologicalReaction>
</comment>
<evidence type="ECO:0000313" key="14">
    <source>
        <dbReference type="Proteomes" id="UP000238358"/>
    </source>
</evidence>
<dbReference type="EMBL" id="JABBJH010000003">
    <property type="protein sequence ID" value="NMK38320.1"/>
    <property type="molecule type" value="Genomic_DNA"/>
</dbReference>
<dbReference type="Gene3D" id="3.30.420.40">
    <property type="match status" value="1"/>
</dbReference>
<dbReference type="EMBL" id="CP027569">
    <property type="protein sequence ID" value="AVO26875.1"/>
    <property type="molecule type" value="Genomic_DNA"/>
</dbReference>
<proteinExistence type="inferred from homology"/>
<evidence type="ECO:0000256" key="9">
    <source>
        <dbReference type="ARBA" id="ARBA00047905"/>
    </source>
</evidence>
<dbReference type="Proteomes" id="UP000238358">
    <property type="component" value="Chromosome"/>
</dbReference>
<dbReference type="InterPro" id="IPR043129">
    <property type="entry name" value="ATPase_NBD"/>
</dbReference>
<dbReference type="GO" id="GO:0005829">
    <property type="term" value="C:cytosol"/>
    <property type="evidence" value="ECO:0007669"/>
    <property type="project" value="TreeGrafter"/>
</dbReference>
<comment type="pathway">
    <text evidence="2">Carbohydrate metabolism.</text>
</comment>
<comment type="similarity">
    <text evidence="3">Belongs to the hexokinase family.</text>
</comment>
<reference evidence="13 15" key="2">
    <citation type="submission" date="2020-04" db="EMBL/GenBank/DDBJ databases">
        <authorList>
            <person name="Hitch T.C.A."/>
            <person name="Wylensek D."/>
            <person name="Clavel T."/>
        </authorList>
    </citation>
    <scope>NUCLEOTIDE SEQUENCE [LARGE SCALE GENOMIC DNA]</scope>
    <source>
        <strain evidence="13 15">WCA-386-APC-2A</strain>
    </source>
</reference>
<sequence length="414" mass="44364">MADTIKNWESMRLALQLSGAELRELAQHFRKDAEDALAGKPSSLSALRTYLGLPTGREMGTFLALDFGGTNVRASRIRLMGEQGFVVESKVAKPLKCADYDYTCSSTTAEELFDFIAAIVKEAAEGNQDYKLGFTFSFAVDQTSAKDASLIAWSKEIAVPGVAGKPINGLLKEALVRAGLDRIEPVALLNDTTATLLSSVYQHNPSRIGIVCGTGFNMCYYEPALQMIVNLEAAGFDGAPATVWDRLVDEASQQPGDHPFEKMIGGRYLSEVCRAVFGEYLKKAIPEFTTRDMNELISGQKTAEAILGFAVSEEEQEGLCALVRAVFARAARLIGAASFGILSHLAQGKGVTEQSIAIEGSLVEKIKGVPSLIEDAICIFCMAPTENTRIHVAPNSNGASVGAAIAAALSCYKL</sequence>
<evidence type="ECO:0000256" key="3">
    <source>
        <dbReference type="ARBA" id="ARBA00009225"/>
    </source>
</evidence>
<accession>A0A2S0M5Y5</accession>
<dbReference type="UniPathway" id="UPA00109">
    <property type="reaction ID" value="UER00180"/>
</dbReference>
<keyword evidence="6 12" id="KW-0418">Kinase</keyword>
<dbReference type="Proteomes" id="UP000536773">
    <property type="component" value="Unassembled WGS sequence"/>
</dbReference>
<evidence type="ECO:0000313" key="15">
    <source>
        <dbReference type="Proteomes" id="UP000536773"/>
    </source>
</evidence>
<evidence type="ECO:0000313" key="13">
    <source>
        <dbReference type="EMBL" id="NMK38320.1"/>
    </source>
</evidence>
<evidence type="ECO:0000256" key="6">
    <source>
        <dbReference type="ARBA" id="ARBA00022777"/>
    </source>
</evidence>
<feature type="domain" description="Hexokinase N-terminal" evidence="10">
    <location>
        <begin position="11"/>
        <end position="201"/>
    </location>
</feature>
<keyword evidence="8" id="KW-0324">Glycolysis</keyword>
<dbReference type="GO" id="GO:0001678">
    <property type="term" value="P:intracellular glucose homeostasis"/>
    <property type="evidence" value="ECO:0007669"/>
    <property type="project" value="InterPro"/>
</dbReference>
<evidence type="ECO:0000256" key="5">
    <source>
        <dbReference type="ARBA" id="ARBA00022741"/>
    </source>
</evidence>
<evidence type="ECO:0000313" key="12">
    <source>
        <dbReference type="EMBL" id="AVO26875.1"/>
    </source>
</evidence>
<dbReference type="GO" id="GO:0005524">
    <property type="term" value="F:ATP binding"/>
    <property type="evidence" value="ECO:0007669"/>
    <property type="project" value="UniProtKB-KW"/>
</dbReference>
<evidence type="ECO:0000259" key="10">
    <source>
        <dbReference type="Pfam" id="PF00349"/>
    </source>
</evidence>
<dbReference type="AlphaFoldDB" id="A0A2S0M5Y5"/>
<dbReference type="InterPro" id="IPR022673">
    <property type="entry name" value="Hexokinase_C"/>
</dbReference>
<organism evidence="12 14">
    <name type="scientific">Megasphaera elsdenii</name>
    <dbReference type="NCBI Taxonomy" id="907"/>
    <lineage>
        <taxon>Bacteria</taxon>
        <taxon>Bacillati</taxon>
        <taxon>Bacillota</taxon>
        <taxon>Negativicutes</taxon>
        <taxon>Veillonellales</taxon>
        <taxon>Veillonellaceae</taxon>
        <taxon>Megasphaera</taxon>
    </lineage>
</organism>
<dbReference type="RefSeq" id="WP_027895141.1">
    <property type="nucleotide sequence ID" value="NZ_CP027569.1"/>
</dbReference>
<dbReference type="PANTHER" id="PTHR19443:SF16">
    <property type="entry name" value="HEXOKINASE TYPE 1-RELATED"/>
    <property type="match status" value="1"/>
</dbReference>
<comment type="pathway">
    <text evidence="1">Carbohydrate degradation.</text>
</comment>
<dbReference type="PANTHER" id="PTHR19443">
    <property type="entry name" value="HEXOKINASE"/>
    <property type="match status" value="1"/>
</dbReference>
<dbReference type="Pfam" id="PF03727">
    <property type="entry name" value="Hexokinase_2"/>
    <property type="match status" value="1"/>
</dbReference>
<evidence type="ECO:0000256" key="1">
    <source>
        <dbReference type="ARBA" id="ARBA00004921"/>
    </source>
</evidence>
<reference evidence="12 14" key="1">
    <citation type="journal article" date="2018" name="Genome Announc.">
        <title>Complete genomes of two Megasphaera elsdenii strains, NCIMB 702410 and ATCC 25940.</title>
        <authorList>
            <person name="Hatmaker E.A."/>
            <person name="O'Dell K."/>
            <person name="Riley L.A."/>
            <person name="Klingeman D.M."/>
            <person name="Guss A.M."/>
        </authorList>
    </citation>
    <scope>NUCLEOTIDE SEQUENCE [LARGE SCALE GENOMIC DNA]</scope>
    <source>
        <strain evidence="12 14">NCIMB702410</strain>
    </source>
</reference>
<dbReference type="PROSITE" id="PS51748">
    <property type="entry name" value="HEXOKINASE_2"/>
    <property type="match status" value="1"/>
</dbReference>
<dbReference type="GO" id="GO:0004340">
    <property type="term" value="F:glucokinase activity"/>
    <property type="evidence" value="ECO:0007669"/>
    <property type="project" value="TreeGrafter"/>
</dbReference>
<evidence type="ECO:0000256" key="4">
    <source>
        <dbReference type="ARBA" id="ARBA00022679"/>
    </source>
</evidence>
<dbReference type="GO" id="GO:0008865">
    <property type="term" value="F:fructokinase activity"/>
    <property type="evidence" value="ECO:0007669"/>
    <property type="project" value="TreeGrafter"/>
</dbReference>
<dbReference type="Gene3D" id="3.40.367.20">
    <property type="match status" value="1"/>
</dbReference>
<dbReference type="GO" id="GO:0006006">
    <property type="term" value="P:glucose metabolic process"/>
    <property type="evidence" value="ECO:0007669"/>
    <property type="project" value="TreeGrafter"/>
</dbReference>
<evidence type="ECO:0000256" key="7">
    <source>
        <dbReference type="ARBA" id="ARBA00022840"/>
    </source>
</evidence>
<dbReference type="InterPro" id="IPR022672">
    <property type="entry name" value="Hexokinase_N"/>
</dbReference>
<dbReference type="GO" id="GO:0005536">
    <property type="term" value="F:D-glucose binding"/>
    <property type="evidence" value="ECO:0007669"/>
    <property type="project" value="InterPro"/>
</dbReference>
<dbReference type="GO" id="GO:0006096">
    <property type="term" value="P:glycolytic process"/>
    <property type="evidence" value="ECO:0007669"/>
    <property type="project" value="UniProtKB-UniPathway"/>
</dbReference>
<evidence type="ECO:0000256" key="8">
    <source>
        <dbReference type="ARBA" id="ARBA00023152"/>
    </source>
</evidence>
<keyword evidence="7" id="KW-0067">ATP-binding</keyword>
<evidence type="ECO:0000259" key="11">
    <source>
        <dbReference type="Pfam" id="PF03727"/>
    </source>
</evidence>
<keyword evidence="5" id="KW-0547">Nucleotide-binding</keyword>
<dbReference type="CDD" id="cd24000">
    <property type="entry name" value="ASKHA_NBD_HK"/>
    <property type="match status" value="1"/>
</dbReference>
<protein>
    <submittedName>
        <fullName evidence="12">Hexokinase</fullName>
    </submittedName>
</protein>
<dbReference type="SUPFAM" id="SSF53067">
    <property type="entry name" value="Actin-like ATPase domain"/>
    <property type="match status" value="2"/>
</dbReference>
<gene>
    <name evidence="12" type="ORF">C6Y28_04175</name>
    <name evidence="13" type="ORF">HG933_02775</name>
</gene>
<feature type="domain" description="Hexokinase C-terminal" evidence="11">
    <location>
        <begin position="207"/>
        <end position="409"/>
    </location>
</feature>
<dbReference type="Pfam" id="PF00349">
    <property type="entry name" value="Hexokinase_1"/>
    <property type="match status" value="1"/>
</dbReference>